<evidence type="ECO:0008006" key="4">
    <source>
        <dbReference type="Google" id="ProtNLM"/>
    </source>
</evidence>
<proteinExistence type="predicted"/>
<dbReference type="Proteomes" id="UP000245048">
    <property type="component" value="Unassembled WGS sequence"/>
</dbReference>
<dbReference type="RefSeq" id="WP_109515061.1">
    <property type="nucleotide sequence ID" value="NZ_JBHSCH010000005.1"/>
</dbReference>
<protein>
    <recommendedName>
        <fullName evidence="4">DUF1467 domain-containing protein</fullName>
    </recommendedName>
</protein>
<reference evidence="3" key="1">
    <citation type="submission" date="2017-10" db="EMBL/GenBank/DDBJ databases">
        <authorList>
            <person name="Toshchakov S.V."/>
            <person name="Goeva M.A."/>
        </authorList>
    </citation>
    <scope>NUCLEOTIDE SEQUENCE [LARGE SCALE GENOMIC DNA]</scope>
    <source>
        <strain evidence="3">JR1/69-1-13</strain>
    </source>
</reference>
<name>A0A2U1V9A7_9PROT</name>
<evidence type="ECO:0000256" key="1">
    <source>
        <dbReference type="SAM" id="Phobius"/>
    </source>
</evidence>
<feature type="transmembrane region" description="Helical" evidence="1">
    <location>
        <begin position="52"/>
        <end position="70"/>
    </location>
</feature>
<feature type="transmembrane region" description="Helical" evidence="1">
    <location>
        <begin position="7"/>
        <end position="26"/>
    </location>
</feature>
<organism evidence="2 3">
    <name type="scientific">Teichococcus aestuarii</name>
    <dbReference type="NCBI Taxonomy" id="568898"/>
    <lineage>
        <taxon>Bacteria</taxon>
        <taxon>Pseudomonadati</taxon>
        <taxon>Pseudomonadota</taxon>
        <taxon>Alphaproteobacteria</taxon>
        <taxon>Acetobacterales</taxon>
        <taxon>Roseomonadaceae</taxon>
        <taxon>Roseomonas</taxon>
    </lineage>
</organism>
<evidence type="ECO:0000313" key="3">
    <source>
        <dbReference type="Proteomes" id="UP000245048"/>
    </source>
</evidence>
<keyword evidence="3" id="KW-1185">Reference proteome</keyword>
<evidence type="ECO:0000313" key="2">
    <source>
        <dbReference type="EMBL" id="PWC30488.1"/>
    </source>
</evidence>
<keyword evidence="1" id="KW-0472">Membrane</keyword>
<dbReference type="InterPro" id="IPR009935">
    <property type="entry name" value="DUF1467"/>
</dbReference>
<gene>
    <name evidence="2" type="ORF">CR165_00830</name>
</gene>
<keyword evidence="1" id="KW-0812">Transmembrane</keyword>
<accession>A0A2U1V9A7</accession>
<keyword evidence="1" id="KW-1133">Transmembrane helix</keyword>
<dbReference type="AlphaFoldDB" id="A0A2U1V9A7"/>
<dbReference type="Pfam" id="PF07330">
    <property type="entry name" value="DUF1467"/>
    <property type="match status" value="1"/>
</dbReference>
<comment type="caution">
    <text evidence="2">The sequence shown here is derived from an EMBL/GenBank/DDBJ whole genome shotgun (WGS) entry which is preliminary data.</text>
</comment>
<dbReference type="OrthoDB" id="9804637at2"/>
<dbReference type="EMBL" id="PDOA01000001">
    <property type="protein sequence ID" value="PWC30488.1"/>
    <property type="molecule type" value="Genomic_DNA"/>
</dbReference>
<sequence length="87" mass="9607">MNWFTGFVVYFLVWWTVLFAVLPIGVQPDSEGDTATGGWRGAPQAPGLLKKALLTTLISAVIWAGLAWVINSPWLSFREGWLAMPTN</sequence>